<dbReference type="Proteomes" id="UP000499080">
    <property type="component" value="Unassembled WGS sequence"/>
</dbReference>
<feature type="transmembrane region" description="Helical" evidence="1">
    <location>
        <begin position="74"/>
        <end position="92"/>
    </location>
</feature>
<keyword evidence="1" id="KW-1133">Transmembrane helix</keyword>
<keyword evidence="3" id="KW-1185">Reference proteome</keyword>
<feature type="transmembrane region" description="Helical" evidence="1">
    <location>
        <begin position="49"/>
        <end position="68"/>
    </location>
</feature>
<keyword evidence="1" id="KW-0812">Transmembrane</keyword>
<dbReference type="AlphaFoldDB" id="A0A4Y2CFW2"/>
<keyword evidence="1" id="KW-0472">Membrane</keyword>
<feature type="transmembrane region" description="Helical" evidence="1">
    <location>
        <begin position="123"/>
        <end position="142"/>
    </location>
</feature>
<dbReference type="EMBL" id="BGPR01000189">
    <property type="protein sequence ID" value="GBM03302.1"/>
    <property type="molecule type" value="Genomic_DNA"/>
</dbReference>
<organism evidence="2 3">
    <name type="scientific">Araneus ventricosus</name>
    <name type="common">Orbweaver spider</name>
    <name type="synonym">Epeira ventricosa</name>
    <dbReference type="NCBI Taxonomy" id="182803"/>
    <lineage>
        <taxon>Eukaryota</taxon>
        <taxon>Metazoa</taxon>
        <taxon>Ecdysozoa</taxon>
        <taxon>Arthropoda</taxon>
        <taxon>Chelicerata</taxon>
        <taxon>Arachnida</taxon>
        <taxon>Araneae</taxon>
        <taxon>Araneomorphae</taxon>
        <taxon>Entelegynae</taxon>
        <taxon>Araneoidea</taxon>
        <taxon>Araneidae</taxon>
        <taxon>Araneus</taxon>
    </lineage>
</organism>
<comment type="caution">
    <text evidence="2">The sequence shown here is derived from an EMBL/GenBank/DDBJ whole genome shotgun (WGS) entry which is preliminary data.</text>
</comment>
<sequence>MNELKMICVLFYLFGIYALDRSKISFPNPDKEEMKNQRIIPCLRCFPKYIILIIFLLKITAALAGFNFEVDKKSAIARSLVATLVIILYVTVYRNRRVILRMTVKLSETAKIFPDFRLRRIKCAFITFFVFVIALTFFKGIVNHLKPIVDKRNEMRNFSEINATKASLNFQLYYQFLALKSIAFLFHITACTFLAVFTVFYCLVCIFLRKLFVELLHQIKTDHSINDFRRYLYVFRLISRIMKDMENFFSFSVFVMLLITMIGLFRAGYRLAFDPKTFQEKFLYLLFSGIYNMLLQVMIMISASIANEEAEKVVESLPGLIPKHENDLKLEFKNEFQQHKSLSLWKIYTFDRSLLITSLGTLLTYGVLIGTLGRGN</sequence>
<evidence type="ECO:0000256" key="1">
    <source>
        <dbReference type="SAM" id="Phobius"/>
    </source>
</evidence>
<evidence type="ECO:0000313" key="2">
    <source>
        <dbReference type="EMBL" id="GBM03302.1"/>
    </source>
</evidence>
<reference evidence="2 3" key="1">
    <citation type="journal article" date="2019" name="Sci. Rep.">
        <title>Orb-weaving spider Araneus ventricosus genome elucidates the spidroin gene catalogue.</title>
        <authorList>
            <person name="Kono N."/>
            <person name="Nakamura H."/>
            <person name="Ohtoshi R."/>
            <person name="Moran D.A.P."/>
            <person name="Shinohara A."/>
            <person name="Yoshida Y."/>
            <person name="Fujiwara M."/>
            <person name="Mori M."/>
            <person name="Tomita M."/>
            <person name="Arakawa K."/>
        </authorList>
    </citation>
    <scope>NUCLEOTIDE SEQUENCE [LARGE SCALE GENOMIC DNA]</scope>
</reference>
<accession>A0A4Y2CFW2</accession>
<feature type="transmembrane region" description="Helical" evidence="1">
    <location>
        <begin position="248"/>
        <end position="269"/>
    </location>
</feature>
<feature type="transmembrane region" description="Helical" evidence="1">
    <location>
        <begin position="281"/>
        <end position="303"/>
    </location>
</feature>
<gene>
    <name evidence="2" type="ORF">AVEN_142582_1</name>
</gene>
<protein>
    <recommendedName>
        <fullName evidence="4">Gustatory receptor</fullName>
    </recommendedName>
</protein>
<proteinExistence type="predicted"/>
<feature type="transmembrane region" description="Helical" evidence="1">
    <location>
        <begin position="354"/>
        <end position="373"/>
    </location>
</feature>
<name>A0A4Y2CFW2_ARAVE</name>
<feature type="transmembrane region" description="Helical" evidence="1">
    <location>
        <begin position="182"/>
        <end position="208"/>
    </location>
</feature>
<evidence type="ECO:0000313" key="3">
    <source>
        <dbReference type="Proteomes" id="UP000499080"/>
    </source>
</evidence>
<evidence type="ECO:0008006" key="4">
    <source>
        <dbReference type="Google" id="ProtNLM"/>
    </source>
</evidence>